<evidence type="ECO:0000259" key="7">
    <source>
        <dbReference type="Pfam" id="PF01764"/>
    </source>
</evidence>
<comment type="subcellular location">
    <subcellularLocation>
        <location evidence="2">Cytoplasm</location>
    </subcellularLocation>
    <subcellularLocation>
        <location evidence="1">Nucleus</location>
    </subcellularLocation>
</comment>
<keyword evidence="5" id="KW-0611">Plant defense</keyword>
<keyword evidence="10" id="KW-1185">Reference proteome</keyword>
<dbReference type="ESTHER" id="kalfe-a0a7n0tzs6">
    <property type="family name" value="Plant_lipase_EDS1-like"/>
</dbReference>
<dbReference type="Pfam" id="PF18117">
    <property type="entry name" value="EDS1_EP"/>
    <property type="match status" value="1"/>
</dbReference>
<dbReference type="InterPro" id="IPR029058">
    <property type="entry name" value="AB_hydrolase_fold"/>
</dbReference>
<dbReference type="SUPFAM" id="SSF53474">
    <property type="entry name" value="alpha/beta-Hydrolases"/>
    <property type="match status" value="1"/>
</dbReference>
<keyword evidence="4" id="KW-0378">Hydrolase</keyword>
<evidence type="ECO:0000256" key="6">
    <source>
        <dbReference type="ARBA" id="ARBA00023242"/>
    </source>
</evidence>
<dbReference type="Gramene" id="Kaladp0048s0899.1.v1.1">
    <property type="protein sequence ID" value="Kaladp0048s0899.1.v1.1"/>
    <property type="gene ID" value="Kaladp0048s0899.v1.1"/>
</dbReference>
<organism evidence="9 10">
    <name type="scientific">Kalanchoe fedtschenkoi</name>
    <name type="common">Lavender scallops</name>
    <name type="synonym">South American air plant</name>
    <dbReference type="NCBI Taxonomy" id="63787"/>
    <lineage>
        <taxon>Eukaryota</taxon>
        <taxon>Viridiplantae</taxon>
        <taxon>Streptophyta</taxon>
        <taxon>Embryophyta</taxon>
        <taxon>Tracheophyta</taxon>
        <taxon>Spermatophyta</taxon>
        <taxon>Magnoliopsida</taxon>
        <taxon>eudicotyledons</taxon>
        <taxon>Gunneridae</taxon>
        <taxon>Pentapetalae</taxon>
        <taxon>Saxifragales</taxon>
        <taxon>Crassulaceae</taxon>
        <taxon>Kalanchoe</taxon>
    </lineage>
</organism>
<dbReference type="OMA" id="ESCFWAV"/>
<evidence type="ECO:0000256" key="4">
    <source>
        <dbReference type="ARBA" id="ARBA00022801"/>
    </source>
</evidence>
<keyword evidence="6" id="KW-0539">Nucleus</keyword>
<dbReference type="Proteomes" id="UP000594263">
    <property type="component" value="Unplaced"/>
</dbReference>
<dbReference type="EnsemblPlants" id="Kaladp0048s0899.1.v1.1">
    <property type="protein sequence ID" value="Kaladp0048s0899.1.v1.1"/>
    <property type="gene ID" value="Kaladp0048s0899.v1.1"/>
</dbReference>
<keyword evidence="3" id="KW-0963">Cytoplasm</keyword>
<dbReference type="CDD" id="cd00519">
    <property type="entry name" value="Lipase_3"/>
    <property type="match status" value="1"/>
</dbReference>
<evidence type="ECO:0000259" key="8">
    <source>
        <dbReference type="Pfam" id="PF18117"/>
    </source>
</evidence>
<proteinExistence type="predicted"/>
<evidence type="ECO:0000313" key="9">
    <source>
        <dbReference type="EnsemblPlants" id="Kaladp0048s0899.1.v1.1"/>
    </source>
</evidence>
<dbReference type="GO" id="GO:0006629">
    <property type="term" value="P:lipid metabolic process"/>
    <property type="evidence" value="ECO:0007669"/>
    <property type="project" value="InterPro"/>
</dbReference>
<dbReference type="InterPro" id="IPR002921">
    <property type="entry name" value="Fungal_lipase-type"/>
</dbReference>
<protein>
    <submittedName>
        <fullName evidence="9">Uncharacterized protein</fullName>
    </submittedName>
</protein>
<dbReference type="InterPro" id="IPR044214">
    <property type="entry name" value="EDS1-like"/>
</dbReference>
<dbReference type="GO" id="GO:0016787">
    <property type="term" value="F:hydrolase activity"/>
    <property type="evidence" value="ECO:0007669"/>
    <property type="project" value="UniProtKB-KW"/>
</dbReference>
<dbReference type="PANTHER" id="PTHR47090:SF2">
    <property type="entry name" value="PROTEIN EDS1-RELATED"/>
    <property type="match status" value="1"/>
</dbReference>
<evidence type="ECO:0000256" key="2">
    <source>
        <dbReference type="ARBA" id="ARBA00004496"/>
    </source>
</evidence>
<name>A0A7N0TZS6_KALFE</name>
<dbReference type="Gene3D" id="3.40.50.1820">
    <property type="entry name" value="alpha/beta hydrolase"/>
    <property type="match status" value="1"/>
</dbReference>
<dbReference type="PANTHER" id="PTHR47090">
    <property type="entry name" value="PROTEIN EDS1-RELATED"/>
    <property type="match status" value="1"/>
</dbReference>
<evidence type="ECO:0000256" key="5">
    <source>
        <dbReference type="ARBA" id="ARBA00022821"/>
    </source>
</evidence>
<dbReference type="GO" id="GO:0005737">
    <property type="term" value="C:cytoplasm"/>
    <property type="evidence" value="ECO:0007669"/>
    <property type="project" value="UniProtKB-SubCell"/>
</dbReference>
<reference evidence="9" key="1">
    <citation type="submission" date="2021-01" db="UniProtKB">
        <authorList>
            <consortium name="EnsemblPlants"/>
        </authorList>
    </citation>
    <scope>IDENTIFICATION</scope>
</reference>
<dbReference type="InterPro" id="IPR041266">
    <property type="entry name" value="EDS1_EP"/>
</dbReference>
<dbReference type="GO" id="GO:0005634">
    <property type="term" value="C:nucleus"/>
    <property type="evidence" value="ECO:0007669"/>
    <property type="project" value="UniProtKB-SubCell"/>
</dbReference>
<sequence length="618" mass="70111">MDVKMMMEVDERMMEQMVNLKSDIITKACSTAMKAHTAGSSKPYLVAKGEKSAPVIISFPAAWRVADWYATSARGPFAETQINKELFPSMKSVGLDESAKVNEAFLTRFEALLKNSELKKEVEKAGSKWKQVVFTGHSSGAAVAVLATLWLLEKRLKSDVRDPKPLPICLTFGAPLVGDKIFHHALERQKWSSCFINFVAKRDIVPRILLAPLSSIEQQFQDYLDYLNPCVAVRGSDAFENIYLEFYKTVMIIASSTVSHAASKLMGCTNMLLEALTSFEVLSPYRPFGTYVFFTGKEATSVLRNPDAVLQLMFYTCQVAAECEEAEILRSLHDHVAYENELARSLSQNIIDLDGLEELPLSSVGASESRVQIISQALDDLGVSRRGRLCLRAAGEVKRQKRRNEESINKKKSPIIACLKELEEYKARCELDSVCYYDSFKRSLKETDFKANVRRLELAGMWDEIIDLLKNYELPDDFEGKSEWIDLGTRFRRVMEPLDIANYYRHDKNGDTGPYLKKGRPKRYRFTQRWLEHTNKGIPSSESCFWAEVEELRSKGGTQADILRLETDIDKWTGDGVLGKDVFFKNSTFLEWWSTLDARHKATSTIAKHIPLPTPMVQ</sequence>
<evidence type="ECO:0000313" key="10">
    <source>
        <dbReference type="Proteomes" id="UP000594263"/>
    </source>
</evidence>
<evidence type="ECO:0000256" key="1">
    <source>
        <dbReference type="ARBA" id="ARBA00004123"/>
    </source>
</evidence>
<feature type="domain" description="EDS1 EP" evidence="8">
    <location>
        <begin position="420"/>
        <end position="605"/>
    </location>
</feature>
<accession>A0A7N0TZS6</accession>
<dbReference type="GO" id="GO:0006952">
    <property type="term" value="P:defense response"/>
    <property type="evidence" value="ECO:0007669"/>
    <property type="project" value="UniProtKB-KW"/>
</dbReference>
<feature type="domain" description="Fungal lipase-type" evidence="7">
    <location>
        <begin position="86"/>
        <end position="209"/>
    </location>
</feature>
<evidence type="ECO:0000256" key="3">
    <source>
        <dbReference type="ARBA" id="ARBA00022490"/>
    </source>
</evidence>
<dbReference type="Pfam" id="PF01764">
    <property type="entry name" value="Lipase_3"/>
    <property type="match status" value="1"/>
</dbReference>
<dbReference type="AlphaFoldDB" id="A0A7N0TZS6"/>